<protein>
    <recommendedName>
        <fullName evidence="3">KOW motif-containing protein</fullName>
    </recommendedName>
</protein>
<reference evidence="2" key="1">
    <citation type="submission" date="2016-10" db="EMBL/GenBank/DDBJ databases">
        <authorList>
            <person name="Varghese N."/>
            <person name="Submissions S."/>
        </authorList>
    </citation>
    <scope>NUCLEOTIDE SEQUENCE [LARGE SCALE GENOMIC DNA]</scope>
    <source>
        <strain evidence="2">DSM 13577</strain>
    </source>
</reference>
<dbReference type="OrthoDB" id="211613at2"/>
<keyword evidence="2" id="KW-1185">Reference proteome</keyword>
<evidence type="ECO:0000313" key="1">
    <source>
        <dbReference type="EMBL" id="SET13709.1"/>
    </source>
</evidence>
<evidence type="ECO:0000313" key="2">
    <source>
        <dbReference type="Proteomes" id="UP000243819"/>
    </source>
</evidence>
<sequence>MSDAYTPGLMVTEMTKVQKVRRLPLKGEVLVKKGERVTPNTIVAKTNVPGRPHVINVANLLNIEPEDLPETMVVKVGDHVKVNSLIAKYRALFGLFKGECRSPVEGVVEHISDVTGQVTIREPAIPVEVTGYIQGTVVDILSDEGVIVETPAAFVQGIFGVGGENYGQLKMAVSKPTDILTDKMIGEGDKGKILVGGALVTGAALKKAESLGVIGVISGGILDSDLHRFLGYEIGVAITGHEDINITLIITEGFGKIPMADKTFNLLASLEGKMASINGATQIRAGVLRPEVIVPKEFGEMKEREEAKGLTIGTRVRIIRTPYFGKLGTVTGLPIQLTTIDTEAKVRVLEVSLDSGGKVTVPRANVEIIEG</sequence>
<dbReference type="AlphaFoldDB" id="A0A1I0C2Q7"/>
<name>A0A1I0C2Q7_9FIRM</name>
<dbReference type="STRING" id="1120990.SAMN03080614_10568"/>
<dbReference type="RefSeq" id="WP_091351358.1">
    <property type="nucleotide sequence ID" value="NZ_FOIF01000056.1"/>
</dbReference>
<organism evidence="1 2">
    <name type="scientific">Anaerobranca gottschalkii DSM 13577</name>
    <dbReference type="NCBI Taxonomy" id="1120990"/>
    <lineage>
        <taxon>Bacteria</taxon>
        <taxon>Bacillati</taxon>
        <taxon>Bacillota</taxon>
        <taxon>Clostridia</taxon>
        <taxon>Eubacteriales</taxon>
        <taxon>Proteinivoracaceae</taxon>
        <taxon>Anaerobranca</taxon>
    </lineage>
</organism>
<gene>
    <name evidence="1" type="ORF">SAMN03080614_10568</name>
</gene>
<evidence type="ECO:0008006" key="3">
    <source>
        <dbReference type="Google" id="ProtNLM"/>
    </source>
</evidence>
<dbReference type="EMBL" id="FOIF01000056">
    <property type="protein sequence ID" value="SET13709.1"/>
    <property type="molecule type" value="Genomic_DNA"/>
</dbReference>
<proteinExistence type="predicted"/>
<accession>A0A1I0C2Q7</accession>
<dbReference type="Proteomes" id="UP000243819">
    <property type="component" value="Unassembled WGS sequence"/>
</dbReference>